<dbReference type="AlphaFoldDB" id="A0A9D4KFB0"/>
<protein>
    <submittedName>
        <fullName evidence="1">Uncharacterized protein</fullName>
    </submittedName>
</protein>
<comment type="caution">
    <text evidence="1">The sequence shown here is derived from an EMBL/GenBank/DDBJ whole genome shotgun (WGS) entry which is preliminary data.</text>
</comment>
<dbReference type="InterPro" id="IPR008983">
    <property type="entry name" value="Tumour_necrosis_fac-like_dom"/>
</dbReference>
<dbReference type="EMBL" id="JAIWYP010000004">
    <property type="protein sequence ID" value="KAH3838121.1"/>
    <property type="molecule type" value="Genomic_DNA"/>
</dbReference>
<reference evidence="1" key="1">
    <citation type="journal article" date="2019" name="bioRxiv">
        <title>The Genome of the Zebra Mussel, Dreissena polymorpha: A Resource for Invasive Species Research.</title>
        <authorList>
            <person name="McCartney M.A."/>
            <person name="Auch B."/>
            <person name="Kono T."/>
            <person name="Mallez S."/>
            <person name="Zhang Y."/>
            <person name="Obille A."/>
            <person name="Becker A."/>
            <person name="Abrahante J.E."/>
            <person name="Garbe J."/>
            <person name="Badalamenti J.P."/>
            <person name="Herman A."/>
            <person name="Mangelson H."/>
            <person name="Liachko I."/>
            <person name="Sullivan S."/>
            <person name="Sone E.D."/>
            <person name="Koren S."/>
            <person name="Silverstein K.A.T."/>
            <person name="Beckman K.B."/>
            <person name="Gohl D.M."/>
        </authorList>
    </citation>
    <scope>NUCLEOTIDE SEQUENCE</scope>
    <source>
        <strain evidence="1">Duluth1</strain>
        <tissue evidence="1">Whole animal</tissue>
    </source>
</reference>
<gene>
    <name evidence="1" type="ORF">DPMN_111527</name>
</gene>
<dbReference type="Proteomes" id="UP000828390">
    <property type="component" value="Unassembled WGS sequence"/>
</dbReference>
<accession>A0A9D4KFB0</accession>
<evidence type="ECO:0000313" key="1">
    <source>
        <dbReference type="EMBL" id="KAH3838121.1"/>
    </source>
</evidence>
<sequence length="83" mass="9015">MSTLLPQPGHNAHFQVVRNGNIVCYMYFGGGGGQFDTSAGSFVLRLNKGEVIAKQNKDPGETVWGGSYSNFSGFLLKEVDQED</sequence>
<proteinExistence type="predicted"/>
<dbReference type="SUPFAM" id="SSF49842">
    <property type="entry name" value="TNF-like"/>
    <property type="match status" value="1"/>
</dbReference>
<organism evidence="1 2">
    <name type="scientific">Dreissena polymorpha</name>
    <name type="common">Zebra mussel</name>
    <name type="synonym">Mytilus polymorpha</name>
    <dbReference type="NCBI Taxonomy" id="45954"/>
    <lineage>
        <taxon>Eukaryota</taxon>
        <taxon>Metazoa</taxon>
        <taxon>Spiralia</taxon>
        <taxon>Lophotrochozoa</taxon>
        <taxon>Mollusca</taxon>
        <taxon>Bivalvia</taxon>
        <taxon>Autobranchia</taxon>
        <taxon>Heteroconchia</taxon>
        <taxon>Euheterodonta</taxon>
        <taxon>Imparidentia</taxon>
        <taxon>Neoheterodontei</taxon>
        <taxon>Myida</taxon>
        <taxon>Dreissenoidea</taxon>
        <taxon>Dreissenidae</taxon>
        <taxon>Dreissena</taxon>
    </lineage>
</organism>
<keyword evidence="2" id="KW-1185">Reference proteome</keyword>
<evidence type="ECO:0000313" key="2">
    <source>
        <dbReference type="Proteomes" id="UP000828390"/>
    </source>
</evidence>
<reference evidence="1" key="2">
    <citation type="submission" date="2020-11" db="EMBL/GenBank/DDBJ databases">
        <authorList>
            <person name="McCartney M.A."/>
            <person name="Auch B."/>
            <person name="Kono T."/>
            <person name="Mallez S."/>
            <person name="Becker A."/>
            <person name="Gohl D.M."/>
            <person name="Silverstein K.A.T."/>
            <person name="Koren S."/>
            <person name="Bechman K.B."/>
            <person name="Herman A."/>
            <person name="Abrahante J.E."/>
            <person name="Garbe J."/>
        </authorList>
    </citation>
    <scope>NUCLEOTIDE SEQUENCE</scope>
    <source>
        <strain evidence="1">Duluth1</strain>
        <tissue evidence="1">Whole animal</tissue>
    </source>
</reference>
<name>A0A9D4KFB0_DREPO</name>
<dbReference type="Gene3D" id="2.60.120.40">
    <property type="match status" value="1"/>
</dbReference>